<keyword evidence="9" id="KW-0732">Signal</keyword>
<comment type="similarity">
    <text evidence="2 7">Belongs to the MscS (TC 1.A.23) family.</text>
</comment>
<dbReference type="SUPFAM" id="SSF82689">
    <property type="entry name" value="Mechanosensitive channel protein MscS (YggB), C-terminal domain"/>
    <property type="match status" value="1"/>
</dbReference>
<protein>
    <recommendedName>
        <fullName evidence="7">Small-conductance mechanosensitive channel</fullName>
    </recommendedName>
</protein>
<keyword evidence="7" id="KW-0813">Transport</keyword>
<keyword evidence="4 7" id="KW-0812">Transmembrane</keyword>
<dbReference type="PANTHER" id="PTHR30221">
    <property type="entry name" value="SMALL-CONDUCTANCE MECHANOSENSITIVE CHANNEL"/>
    <property type="match status" value="1"/>
</dbReference>
<reference evidence="13" key="1">
    <citation type="journal article" date="2019" name="Int. J. Syst. Evol. Microbiol.">
        <title>The Global Catalogue of Microorganisms (GCM) 10K type strain sequencing project: providing services to taxonomists for standard genome sequencing and annotation.</title>
        <authorList>
            <consortium name="The Broad Institute Genomics Platform"/>
            <consortium name="The Broad Institute Genome Sequencing Center for Infectious Disease"/>
            <person name="Wu L."/>
            <person name="Ma J."/>
        </authorList>
    </citation>
    <scope>NUCLEOTIDE SEQUENCE [LARGE SCALE GENOMIC DNA]</scope>
    <source>
        <strain evidence="13">CCUG 60524</strain>
    </source>
</reference>
<feature type="compositionally biased region" description="Low complexity" evidence="8">
    <location>
        <begin position="478"/>
        <end position="493"/>
    </location>
</feature>
<keyword evidence="7" id="KW-0406">Ion transport</keyword>
<evidence type="ECO:0000256" key="2">
    <source>
        <dbReference type="ARBA" id="ARBA00008017"/>
    </source>
</evidence>
<keyword evidence="3" id="KW-1003">Cell membrane</keyword>
<dbReference type="EMBL" id="JBHTJT010000014">
    <property type="protein sequence ID" value="MFD0980300.1"/>
    <property type="molecule type" value="Genomic_DNA"/>
</dbReference>
<keyword evidence="5 7" id="KW-1133">Transmembrane helix</keyword>
<dbReference type="SUPFAM" id="SSF82861">
    <property type="entry name" value="Mechanosensitive channel protein MscS (YggB), transmembrane region"/>
    <property type="match status" value="1"/>
</dbReference>
<feature type="chain" id="PRO_5047501799" description="Small-conductance mechanosensitive channel" evidence="9">
    <location>
        <begin position="26"/>
        <end position="493"/>
    </location>
</feature>
<dbReference type="Gene3D" id="3.30.70.100">
    <property type="match status" value="1"/>
</dbReference>
<feature type="compositionally biased region" description="Low complexity" evidence="8">
    <location>
        <begin position="29"/>
        <end position="43"/>
    </location>
</feature>
<feature type="region of interest" description="Disordered" evidence="8">
    <location>
        <begin position="29"/>
        <end position="62"/>
    </location>
</feature>
<organism evidence="12 13">
    <name type="scientific">Tropicimonas aquimaris</name>
    <dbReference type="NCBI Taxonomy" id="914152"/>
    <lineage>
        <taxon>Bacteria</taxon>
        <taxon>Pseudomonadati</taxon>
        <taxon>Pseudomonadota</taxon>
        <taxon>Alphaproteobacteria</taxon>
        <taxon>Rhodobacterales</taxon>
        <taxon>Roseobacteraceae</taxon>
        <taxon>Tropicimonas</taxon>
    </lineage>
</organism>
<dbReference type="SUPFAM" id="SSF50182">
    <property type="entry name" value="Sm-like ribonucleoproteins"/>
    <property type="match status" value="1"/>
</dbReference>
<dbReference type="Proteomes" id="UP001597108">
    <property type="component" value="Unassembled WGS sequence"/>
</dbReference>
<comment type="caution">
    <text evidence="12">The sequence shown here is derived from an EMBL/GenBank/DDBJ whole genome shotgun (WGS) entry which is preliminary data.</text>
</comment>
<accession>A0ABW3IRT7</accession>
<evidence type="ECO:0000256" key="9">
    <source>
        <dbReference type="SAM" id="SignalP"/>
    </source>
</evidence>
<dbReference type="InterPro" id="IPR006685">
    <property type="entry name" value="MscS_channel_2nd"/>
</dbReference>
<dbReference type="InterPro" id="IPR011066">
    <property type="entry name" value="MscS_channel_C_sf"/>
</dbReference>
<evidence type="ECO:0000256" key="1">
    <source>
        <dbReference type="ARBA" id="ARBA00004651"/>
    </source>
</evidence>
<evidence type="ECO:0000313" key="12">
    <source>
        <dbReference type="EMBL" id="MFD0980300.1"/>
    </source>
</evidence>
<feature type="transmembrane region" description="Helical" evidence="7">
    <location>
        <begin position="265"/>
        <end position="284"/>
    </location>
</feature>
<feature type="transmembrane region" description="Helical" evidence="7">
    <location>
        <begin position="199"/>
        <end position="216"/>
    </location>
</feature>
<dbReference type="Gene3D" id="2.30.30.60">
    <property type="match status" value="1"/>
</dbReference>
<comment type="function">
    <text evidence="7">Mechanosensitive channel that participates in the regulation of osmotic pressure changes within the cell, opening in response to stretch forces in the membrane lipid bilayer, without the need for other proteins. Contributes to normal resistance to hypoosmotic shock. Forms an ion channel of 1.0 nanosiemens conductance with a slight preference for anions.</text>
</comment>
<evidence type="ECO:0000256" key="3">
    <source>
        <dbReference type="ARBA" id="ARBA00022475"/>
    </source>
</evidence>
<dbReference type="Pfam" id="PF21082">
    <property type="entry name" value="MS_channel_3rd"/>
    <property type="match status" value="1"/>
</dbReference>
<dbReference type="InterPro" id="IPR045275">
    <property type="entry name" value="MscS_archaea/bacteria_type"/>
</dbReference>
<sequence length="493" mass="53203">MRRFFHLALILVLLCVALPTPRAFSQDVTTDAPATVAPTSEAPSAEEEPPAEDAGQAYPAGLEDPEIGLDELAIRLIPLTKSELSALAGAWQQIARERTDAVAGKQIEISASDDDDDTAAREELVALTEERGDAFARYSSVVDMLEKKGGDEAEIADLRAYRSAIIVEEKQRADWRTLLQQAINWTTSEDGGIRLAKRVGVIVISLLGLLIAARIVRSYARRLFRRVPDLSKLLQGFLAMIVYWLTVGIGLMVVLSALGIDITPLFALVGGATFILAFAMQDTLSNLASGLMIMINRPFDEGDYVTVAGTGGTVKAVSIVSTTIVTPDNQVIVIPNSKVWGDVITNVTASDTRRVDLVFGIGYDDSIEEAQQVLEEVVAAHSLVLSDPAPVIRVNELADSSVNFIVRPWTQVADYWTVYWDLTRSVKEAFDKKGISIPFPQTDMHIHVAGEAPLPDYATGILGRGRPSGAPDYRSGDTAPETAEAAAGGERDG</sequence>
<evidence type="ECO:0000256" key="6">
    <source>
        <dbReference type="ARBA" id="ARBA00023136"/>
    </source>
</evidence>
<gene>
    <name evidence="12" type="ORF">ACFQ2S_11620</name>
</gene>
<evidence type="ECO:0000259" key="11">
    <source>
        <dbReference type="Pfam" id="PF21082"/>
    </source>
</evidence>
<dbReference type="Pfam" id="PF00924">
    <property type="entry name" value="MS_channel_2nd"/>
    <property type="match status" value="1"/>
</dbReference>
<comment type="subunit">
    <text evidence="7">Homoheptamer.</text>
</comment>
<comment type="caution">
    <text evidence="7">Lacks conserved residue(s) required for the propagation of feature annotation.</text>
</comment>
<evidence type="ECO:0000256" key="5">
    <source>
        <dbReference type="ARBA" id="ARBA00022989"/>
    </source>
</evidence>
<evidence type="ECO:0000256" key="8">
    <source>
        <dbReference type="SAM" id="MobiDB-lite"/>
    </source>
</evidence>
<dbReference type="InterPro" id="IPR023408">
    <property type="entry name" value="MscS_beta-dom_sf"/>
</dbReference>
<evidence type="ECO:0000259" key="10">
    <source>
        <dbReference type="Pfam" id="PF00924"/>
    </source>
</evidence>
<dbReference type="InterPro" id="IPR049278">
    <property type="entry name" value="MS_channel_C"/>
</dbReference>
<feature type="signal peptide" evidence="9">
    <location>
        <begin position="1"/>
        <end position="25"/>
    </location>
</feature>
<keyword evidence="13" id="KW-1185">Reference proteome</keyword>
<feature type="transmembrane region" description="Helical" evidence="7">
    <location>
        <begin position="237"/>
        <end position="259"/>
    </location>
</feature>
<comment type="subcellular location">
    <subcellularLocation>
        <location evidence="7">Cell inner membrane</location>
        <topology evidence="7">Multi-pass membrane protein</topology>
    </subcellularLocation>
    <subcellularLocation>
        <location evidence="1">Cell membrane</location>
        <topology evidence="1">Multi-pass membrane protein</topology>
    </subcellularLocation>
</comment>
<dbReference type="Gene3D" id="1.10.287.1260">
    <property type="match status" value="1"/>
</dbReference>
<name>A0ABW3IRT7_9RHOB</name>
<dbReference type="PANTHER" id="PTHR30221:SF1">
    <property type="entry name" value="SMALL-CONDUCTANCE MECHANOSENSITIVE CHANNEL"/>
    <property type="match status" value="1"/>
</dbReference>
<proteinExistence type="inferred from homology"/>
<feature type="domain" description="Mechanosensitive ion channel MscS" evidence="10">
    <location>
        <begin position="282"/>
        <end position="348"/>
    </location>
</feature>
<keyword evidence="6 7" id="KW-0472">Membrane</keyword>
<dbReference type="RefSeq" id="WP_386074618.1">
    <property type="nucleotide sequence ID" value="NZ_JBHTJT010000014.1"/>
</dbReference>
<keyword evidence="7" id="KW-0997">Cell inner membrane</keyword>
<evidence type="ECO:0000256" key="7">
    <source>
        <dbReference type="RuleBase" id="RU369025"/>
    </source>
</evidence>
<dbReference type="InterPro" id="IPR011014">
    <property type="entry name" value="MscS_channel_TM-2"/>
</dbReference>
<evidence type="ECO:0000313" key="13">
    <source>
        <dbReference type="Proteomes" id="UP001597108"/>
    </source>
</evidence>
<keyword evidence="7" id="KW-0407">Ion channel</keyword>
<feature type="region of interest" description="Disordered" evidence="8">
    <location>
        <begin position="459"/>
        <end position="493"/>
    </location>
</feature>
<dbReference type="InterPro" id="IPR010920">
    <property type="entry name" value="LSM_dom_sf"/>
</dbReference>
<feature type="domain" description="Mechanosensitive ion channel MscS C-terminal" evidence="11">
    <location>
        <begin position="355"/>
        <end position="437"/>
    </location>
</feature>
<evidence type="ECO:0000256" key="4">
    <source>
        <dbReference type="ARBA" id="ARBA00022692"/>
    </source>
</evidence>